<dbReference type="OrthoDB" id="9781349at2"/>
<sequence>MFEYLITGLLNVLTDPMNIVMLLAAIFIGYIGGAIPGVSGTMLVVIMIPVTYTLEPEAAFILLTGIYAITSFSGAISAILLRTPGTPEAVVTTFDGYPMAQQGNAGRALGIAILCSVVGGVIGTLCLITITPALAKIALSFSSPEYFALAVMGLTVVASLSGKELAKGLIGVLFGLMIAVIGMDPLTGTLRFTFGTTALTSGINLIPVIIGLFALSEFLKKSRDSHVVQEAISNVQTKIFELEIFKKIYSTMARSSIIGVFIGILPGVGATTASMLSYSETVRWSKEKEKATYGKGNPKGIAASEASNNAAAMGTLVPLLSLGIPGGATAAVLLGAFILHGMQPGPMLFKTEPELMYTIFAALLLANIAMLIVSKPFIKIFQRVVNIPYYVLGPLIVVFCVIGTYTVRNNYTDILIMVLFGILGYTLEKYRFPLATIILGVVLGPLTESEFRRSVEMANGDFSVFFTRPISLTLLIISALMLFYPMINDYFKKRKLKNTDIAV</sequence>
<evidence type="ECO:0000259" key="2">
    <source>
        <dbReference type="Pfam" id="PF01970"/>
    </source>
</evidence>
<feature type="transmembrane region" description="Helical" evidence="1">
    <location>
        <begin position="20"/>
        <end position="48"/>
    </location>
</feature>
<feature type="transmembrane region" description="Helical" evidence="1">
    <location>
        <begin position="257"/>
        <end position="278"/>
    </location>
</feature>
<organism evidence="3 4">
    <name type="scientific">Salipaludibacillus neizhouensis</name>
    <dbReference type="NCBI Taxonomy" id="885475"/>
    <lineage>
        <taxon>Bacteria</taxon>
        <taxon>Bacillati</taxon>
        <taxon>Bacillota</taxon>
        <taxon>Bacilli</taxon>
        <taxon>Bacillales</taxon>
        <taxon>Bacillaceae</taxon>
    </lineage>
</organism>
<protein>
    <submittedName>
        <fullName evidence="3">C4-dicarboxylate ABC transporter permease</fullName>
    </submittedName>
</protein>
<comment type="caution">
    <text evidence="3">The sequence shown here is derived from an EMBL/GenBank/DDBJ whole genome shotgun (WGS) entry which is preliminary data.</text>
</comment>
<dbReference type="EMBL" id="PDOE01000006">
    <property type="protein sequence ID" value="RKL66461.1"/>
    <property type="molecule type" value="Genomic_DNA"/>
</dbReference>
<feature type="transmembrane region" description="Helical" evidence="1">
    <location>
        <begin position="385"/>
        <end position="405"/>
    </location>
</feature>
<evidence type="ECO:0000313" key="3">
    <source>
        <dbReference type="EMBL" id="RKL66461.1"/>
    </source>
</evidence>
<dbReference type="PANTHER" id="PTHR35342">
    <property type="entry name" value="TRICARBOXYLIC TRANSPORT PROTEIN"/>
    <property type="match status" value="1"/>
</dbReference>
<dbReference type="AlphaFoldDB" id="A0A3A9K7Y3"/>
<feature type="transmembrane region" description="Helical" evidence="1">
    <location>
        <begin position="319"/>
        <end position="343"/>
    </location>
</feature>
<reference evidence="3 4" key="1">
    <citation type="submission" date="2017-10" db="EMBL/GenBank/DDBJ databases">
        <title>Bacillus sp. nov., a halophilic bacterium isolated from a Keqin Lake.</title>
        <authorList>
            <person name="Wang H."/>
        </authorList>
    </citation>
    <scope>NUCLEOTIDE SEQUENCE [LARGE SCALE GENOMIC DNA]</scope>
    <source>
        <strain evidence="3 4">KCTC 13187</strain>
    </source>
</reference>
<keyword evidence="1" id="KW-0472">Membrane</keyword>
<feature type="domain" description="DUF112" evidence="2">
    <location>
        <begin position="19"/>
        <end position="439"/>
    </location>
</feature>
<keyword evidence="1" id="KW-0812">Transmembrane</keyword>
<keyword evidence="1" id="KW-1133">Transmembrane helix</keyword>
<evidence type="ECO:0000256" key="1">
    <source>
        <dbReference type="SAM" id="Phobius"/>
    </source>
</evidence>
<feature type="transmembrane region" description="Helical" evidence="1">
    <location>
        <begin position="194"/>
        <end position="215"/>
    </location>
</feature>
<feature type="transmembrane region" description="Helical" evidence="1">
    <location>
        <begin position="355"/>
        <end position="373"/>
    </location>
</feature>
<feature type="transmembrane region" description="Helical" evidence="1">
    <location>
        <begin position="60"/>
        <end position="81"/>
    </location>
</feature>
<dbReference type="PANTHER" id="PTHR35342:SF5">
    <property type="entry name" value="TRICARBOXYLIC TRANSPORT PROTEIN"/>
    <property type="match status" value="1"/>
</dbReference>
<dbReference type="InterPro" id="IPR002823">
    <property type="entry name" value="DUF112_TM"/>
</dbReference>
<accession>A0A3A9K7Y3</accession>
<gene>
    <name evidence="3" type="ORF">CR203_14255</name>
</gene>
<feature type="transmembrane region" description="Helical" evidence="1">
    <location>
        <begin position="168"/>
        <end position="187"/>
    </location>
</feature>
<dbReference type="Pfam" id="PF01970">
    <property type="entry name" value="TctA"/>
    <property type="match status" value="1"/>
</dbReference>
<name>A0A3A9K7Y3_9BACI</name>
<dbReference type="Proteomes" id="UP000281498">
    <property type="component" value="Unassembled WGS sequence"/>
</dbReference>
<feature type="transmembrane region" description="Helical" evidence="1">
    <location>
        <begin position="469"/>
        <end position="487"/>
    </location>
</feature>
<keyword evidence="4" id="KW-1185">Reference proteome</keyword>
<proteinExistence type="predicted"/>
<feature type="transmembrane region" description="Helical" evidence="1">
    <location>
        <begin position="146"/>
        <end position="162"/>
    </location>
</feature>
<dbReference type="RefSeq" id="WP_110935741.1">
    <property type="nucleotide sequence ID" value="NZ_KZ614146.1"/>
</dbReference>
<evidence type="ECO:0000313" key="4">
    <source>
        <dbReference type="Proteomes" id="UP000281498"/>
    </source>
</evidence>
<feature type="transmembrane region" description="Helical" evidence="1">
    <location>
        <begin position="108"/>
        <end position="134"/>
    </location>
</feature>